<dbReference type="AlphaFoldDB" id="A0A226DE22"/>
<gene>
    <name evidence="2" type="ORF">Fcan01_22256</name>
</gene>
<keyword evidence="1" id="KW-0812">Transmembrane</keyword>
<keyword evidence="1" id="KW-1133">Transmembrane helix</keyword>
<sequence>MWQKHVQFFPVFYLVFHQTVDSSDKLADVELFFDLYPEFVPGITIYFESISFSGEDYDFLDKLISHFFLEREIPVKLADLASPFVQVTKVWAIYHAKELSNPRLIRRNDTFRFHHMQPERKTNLILYKNLTFLHKLTKSVQIVAPFGLMNLYEDCFVGVALGEEVESGDSKSVMYESNLFKVYPKIGFDIGGDEIHKFCWFHCDPDKGCSMWKKVADLEEGGKGSRSNLHGLPILVGNSDQDAEHFSHSDFPLHGYDDSRHTNFKLNSAASHAVYTFVKRYNGTLFSCRWGVGQNGIPNRGPCSRRRDFHLVFSRSQHSLFYCVIDSHEYRYLLNNSRFSGLLETIEKHAWEKFGLIGTIRDSMGKEGSPIFVGNSGEIAIAKLYFILALGPDSYQMSKQILTEEKIWIVVNTPFAGDVLSTFVGLTTSGITQHLGKLFQQSGSVRYVKEYFERGELRGVKKSEGDGGRGKGKMDFVRLANNLAGKILKVFTIFWAGVEAAGGVFFVEGVVFYVTLNYVVIGVVVMRGGRKVGRFWGGVGKFCGELGKFMGGRVSRGVRWVWSGWGRGNNSDKLSSLTLNSTTLLSVETIKEDKIRNKISQVITVDQT</sequence>
<evidence type="ECO:0000313" key="3">
    <source>
        <dbReference type="Proteomes" id="UP000198287"/>
    </source>
</evidence>
<protein>
    <submittedName>
        <fullName evidence="2">Uncharacterized protein</fullName>
    </submittedName>
</protein>
<keyword evidence="1" id="KW-0472">Membrane</keyword>
<comment type="caution">
    <text evidence="2">The sequence shown here is derived from an EMBL/GenBank/DDBJ whole genome shotgun (WGS) entry which is preliminary data.</text>
</comment>
<keyword evidence="3" id="KW-1185">Reference proteome</keyword>
<accession>A0A226DE22</accession>
<name>A0A226DE22_FOLCA</name>
<dbReference type="EMBL" id="LNIX01000024">
    <property type="protein sequence ID" value="OXA42947.1"/>
    <property type="molecule type" value="Genomic_DNA"/>
</dbReference>
<feature type="transmembrane region" description="Helical" evidence="1">
    <location>
        <begin position="504"/>
        <end position="526"/>
    </location>
</feature>
<evidence type="ECO:0000313" key="2">
    <source>
        <dbReference type="EMBL" id="OXA42947.1"/>
    </source>
</evidence>
<organism evidence="2 3">
    <name type="scientific">Folsomia candida</name>
    <name type="common">Springtail</name>
    <dbReference type="NCBI Taxonomy" id="158441"/>
    <lineage>
        <taxon>Eukaryota</taxon>
        <taxon>Metazoa</taxon>
        <taxon>Ecdysozoa</taxon>
        <taxon>Arthropoda</taxon>
        <taxon>Hexapoda</taxon>
        <taxon>Collembola</taxon>
        <taxon>Entomobryomorpha</taxon>
        <taxon>Isotomoidea</taxon>
        <taxon>Isotomidae</taxon>
        <taxon>Proisotominae</taxon>
        <taxon>Folsomia</taxon>
    </lineage>
</organism>
<reference evidence="2 3" key="1">
    <citation type="submission" date="2015-12" db="EMBL/GenBank/DDBJ databases">
        <title>The genome of Folsomia candida.</title>
        <authorList>
            <person name="Faddeeva A."/>
            <person name="Derks M.F."/>
            <person name="Anvar Y."/>
            <person name="Smit S."/>
            <person name="Van Straalen N."/>
            <person name="Roelofs D."/>
        </authorList>
    </citation>
    <scope>NUCLEOTIDE SEQUENCE [LARGE SCALE GENOMIC DNA]</scope>
    <source>
        <strain evidence="2 3">VU population</strain>
        <tissue evidence="2">Whole body</tissue>
    </source>
</reference>
<proteinExistence type="predicted"/>
<evidence type="ECO:0000256" key="1">
    <source>
        <dbReference type="SAM" id="Phobius"/>
    </source>
</evidence>
<dbReference type="Proteomes" id="UP000198287">
    <property type="component" value="Unassembled WGS sequence"/>
</dbReference>